<gene>
    <name evidence="1" type="ORF">FUA23_19375</name>
</gene>
<name>A0A5C7FMX7_9BACT</name>
<sequence>MMGLIVIKDETLFGVVTQEQRLTIVKETLTLRDIITARVEEEVRKHNATISERYQYLIDLSPAEKRLNLGNKLKRKKSIDPQEPVLKAIEAFRANAFFVLVGNQQVDDLEEVIPASRELEVSFVKLTPLIGG</sequence>
<comment type="caution">
    <text evidence="1">The sequence shown here is derived from an EMBL/GenBank/DDBJ whole genome shotgun (WGS) entry which is preliminary data.</text>
</comment>
<proteinExistence type="predicted"/>
<dbReference type="OrthoDB" id="214814at2"/>
<dbReference type="Proteomes" id="UP000321907">
    <property type="component" value="Unassembled WGS sequence"/>
</dbReference>
<protein>
    <submittedName>
        <fullName evidence="1">Uncharacterized protein</fullName>
    </submittedName>
</protein>
<organism evidence="1 2">
    <name type="scientific">Neolewinella aurantiaca</name>
    <dbReference type="NCBI Taxonomy" id="2602767"/>
    <lineage>
        <taxon>Bacteria</taxon>
        <taxon>Pseudomonadati</taxon>
        <taxon>Bacteroidota</taxon>
        <taxon>Saprospiria</taxon>
        <taxon>Saprospirales</taxon>
        <taxon>Lewinellaceae</taxon>
        <taxon>Neolewinella</taxon>
    </lineage>
</organism>
<reference evidence="1 2" key="1">
    <citation type="submission" date="2019-08" db="EMBL/GenBank/DDBJ databases">
        <title>Lewinella sp. strain SSH13 Genome sequencing and assembly.</title>
        <authorList>
            <person name="Kim I."/>
        </authorList>
    </citation>
    <scope>NUCLEOTIDE SEQUENCE [LARGE SCALE GENOMIC DNA]</scope>
    <source>
        <strain evidence="1 2">SSH13</strain>
    </source>
</reference>
<dbReference type="RefSeq" id="WP_147932428.1">
    <property type="nucleotide sequence ID" value="NZ_VOXD01000039.1"/>
</dbReference>
<accession>A0A5C7FMX7</accession>
<keyword evidence="2" id="KW-1185">Reference proteome</keyword>
<evidence type="ECO:0000313" key="1">
    <source>
        <dbReference type="EMBL" id="TXF86666.1"/>
    </source>
</evidence>
<dbReference type="AlphaFoldDB" id="A0A5C7FMX7"/>
<evidence type="ECO:0000313" key="2">
    <source>
        <dbReference type="Proteomes" id="UP000321907"/>
    </source>
</evidence>
<dbReference type="EMBL" id="VOXD01000039">
    <property type="protein sequence ID" value="TXF86666.1"/>
    <property type="molecule type" value="Genomic_DNA"/>
</dbReference>